<evidence type="ECO:0000313" key="8">
    <source>
        <dbReference type="EMBL" id="KAJ4836578.1"/>
    </source>
</evidence>
<sequence>MGMIPLLIRTGIAKRSRFIGCPQGDNLAKHYSWLHPTTNVVSTETSCCLSSNQTWRSYANLLLSPRRFSKTRHPSMSSHLLKPPSQSLSTSSSSDGNSKLKAGFIGWYLGKLDSRPVLTKTMTTSMIFAAADFTAQMISSPSAGSLDFIRMLRMAGYGLLILGPSQHLWFNYLSKILPKRDMLTTLKKIFLGQAVFGPANATVFYSYNAVLQGESGDEIMARLRRDLLPTLKNGLLFWPICDFATFKFMPVHLQPLVNSTCAYVWTIYLTFMASLEKAGSS</sequence>
<evidence type="ECO:0000256" key="1">
    <source>
        <dbReference type="ARBA" id="ARBA00004141"/>
    </source>
</evidence>
<dbReference type="AlphaFoldDB" id="A0A9Q0JCL2"/>
<protein>
    <recommendedName>
        <fullName evidence="10">PXMP2/4 family protein 4-like</fullName>
    </recommendedName>
</protein>
<feature type="compositionally biased region" description="Low complexity" evidence="7">
    <location>
        <begin position="85"/>
        <end position="97"/>
    </location>
</feature>
<comment type="caution">
    <text evidence="8">The sequence shown here is derived from an EMBL/GenBank/DDBJ whole genome shotgun (WGS) entry which is preliminary data.</text>
</comment>
<keyword evidence="9" id="KW-1185">Reference proteome</keyword>
<dbReference type="PANTHER" id="PTHR11266">
    <property type="entry name" value="PEROXISOMAL MEMBRANE PROTEIN 2, PXMP2 MPV17"/>
    <property type="match status" value="1"/>
</dbReference>
<name>A0A9Q0JCL2_9ROSI</name>
<organism evidence="8 9">
    <name type="scientific">Turnera subulata</name>
    <dbReference type="NCBI Taxonomy" id="218843"/>
    <lineage>
        <taxon>Eukaryota</taxon>
        <taxon>Viridiplantae</taxon>
        <taxon>Streptophyta</taxon>
        <taxon>Embryophyta</taxon>
        <taxon>Tracheophyta</taxon>
        <taxon>Spermatophyta</taxon>
        <taxon>Magnoliopsida</taxon>
        <taxon>eudicotyledons</taxon>
        <taxon>Gunneridae</taxon>
        <taxon>Pentapetalae</taxon>
        <taxon>rosids</taxon>
        <taxon>fabids</taxon>
        <taxon>Malpighiales</taxon>
        <taxon>Passifloraceae</taxon>
        <taxon>Turnera</taxon>
    </lineage>
</organism>
<evidence type="ECO:0000256" key="5">
    <source>
        <dbReference type="ARBA" id="ARBA00023136"/>
    </source>
</evidence>
<gene>
    <name evidence="8" type="ORF">Tsubulata_039787</name>
</gene>
<dbReference type="GO" id="GO:0005737">
    <property type="term" value="C:cytoplasm"/>
    <property type="evidence" value="ECO:0007669"/>
    <property type="project" value="TreeGrafter"/>
</dbReference>
<evidence type="ECO:0000256" key="3">
    <source>
        <dbReference type="ARBA" id="ARBA00022692"/>
    </source>
</evidence>
<evidence type="ECO:0000256" key="2">
    <source>
        <dbReference type="ARBA" id="ARBA00006824"/>
    </source>
</evidence>
<evidence type="ECO:0000313" key="9">
    <source>
        <dbReference type="Proteomes" id="UP001141552"/>
    </source>
</evidence>
<accession>A0A9Q0JCL2</accession>
<evidence type="ECO:0000256" key="7">
    <source>
        <dbReference type="SAM" id="MobiDB-lite"/>
    </source>
</evidence>
<reference evidence="8" key="1">
    <citation type="submission" date="2022-02" db="EMBL/GenBank/DDBJ databases">
        <authorList>
            <person name="Henning P.M."/>
            <person name="McCubbin A.G."/>
            <person name="Shore J.S."/>
        </authorList>
    </citation>
    <scope>NUCLEOTIDE SEQUENCE</scope>
    <source>
        <strain evidence="8">F60SS</strain>
        <tissue evidence="8">Leaves</tissue>
    </source>
</reference>
<dbReference type="GO" id="GO:0016020">
    <property type="term" value="C:membrane"/>
    <property type="evidence" value="ECO:0007669"/>
    <property type="project" value="UniProtKB-SubCell"/>
</dbReference>
<evidence type="ECO:0008006" key="10">
    <source>
        <dbReference type="Google" id="ProtNLM"/>
    </source>
</evidence>
<keyword evidence="3" id="KW-0812">Transmembrane</keyword>
<dbReference type="OrthoDB" id="430207at2759"/>
<keyword evidence="5" id="KW-0472">Membrane</keyword>
<reference evidence="8" key="2">
    <citation type="journal article" date="2023" name="Plants (Basel)">
        <title>Annotation of the Turnera subulata (Passifloraceae) Draft Genome Reveals the S-Locus Evolved after the Divergence of Turneroideae from Passifloroideae in a Stepwise Manner.</title>
        <authorList>
            <person name="Henning P.M."/>
            <person name="Roalson E.H."/>
            <person name="Mir W."/>
            <person name="McCubbin A.G."/>
            <person name="Shore J.S."/>
        </authorList>
    </citation>
    <scope>NUCLEOTIDE SEQUENCE</scope>
    <source>
        <strain evidence="8">F60SS</strain>
    </source>
</reference>
<dbReference type="Pfam" id="PF04117">
    <property type="entry name" value="Mpv17_PMP22"/>
    <property type="match status" value="1"/>
</dbReference>
<comment type="similarity">
    <text evidence="2 6">Belongs to the peroxisomal membrane protein PXMP2/4 family.</text>
</comment>
<dbReference type="Proteomes" id="UP001141552">
    <property type="component" value="Unassembled WGS sequence"/>
</dbReference>
<dbReference type="PANTHER" id="PTHR11266:SF88">
    <property type="entry name" value="PROTEIN SYM1-LIKE"/>
    <property type="match status" value="1"/>
</dbReference>
<evidence type="ECO:0000256" key="4">
    <source>
        <dbReference type="ARBA" id="ARBA00022989"/>
    </source>
</evidence>
<proteinExistence type="inferred from homology"/>
<comment type="subcellular location">
    <subcellularLocation>
        <location evidence="1">Membrane</location>
        <topology evidence="1">Multi-pass membrane protein</topology>
    </subcellularLocation>
</comment>
<evidence type="ECO:0000256" key="6">
    <source>
        <dbReference type="RuleBase" id="RU363053"/>
    </source>
</evidence>
<dbReference type="InterPro" id="IPR007248">
    <property type="entry name" value="Mpv17_PMP22"/>
</dbReference>
<keyword evidence="4" id="KW-1133">Transmembrane helix</keyword>
<dbReference type="EMBL" id="JAKUCV010004073">
    <property type="protein sequence ID" value="KAJ4836578.1"/>
    <property type="molecule type" value="Genomic_DNA"/>
</dbReference>
<feature type="region of interest" description="Disordered" evidence="7">
    <location>
        <begin position="73"/>
        <end position="97"/>
    </location>
</feature>